<dbReference type="AlphaFoldDB" id="F4X7N2"/>
<proteinExistence type="predicted"/>
<evidence type="ECO:0000313" key="1">
    <source>
        <dbReference type="EMBL" id="EGI57561.1"/>
    </source>
</evidence>
<protein>
    <submittedName>
        <fullName evidence="1">Uncharacterized protein</fullName>
    </submittedName>
</protein>
<gene>
    <name evidence="1" type="ORF">G5I_14416</name>
</gene>
<accession>F4X7N2</accession>
<dbReference type="Proteomes" id="UP000007755">
    <property type="component" value="Unassembled WGS sequence"/>
</dbReference>
<sequence>MGRLPLAARAATAAVRRSISAFHSGGFDSDDVTAHCAESPTISTIGSSKKTAEFSEPYMNHACDMADHIALHLLKRRLQPHHLFLQFLLGRRRHNYRIEAREQSVFRDGLKY</sequence>
<name>F4X7N2_ACREC</name>
<organism evidence="2">
    <name type="scientific">Acromyrmex echinatior</name>
    <name type="common">Panamanian leafcutter ant</name>
    <name type="synonym">Acromyrmex octospinosus echinatior</name>
    <dbReference type="NCBI Taxonomy" id="103372"/>
    <lineage>
        <taxon>Eukaryota</taxon>
        <taxon>Metazoa</taxon>
        <taxon>Ecdysozoa</taxon>
        <taxon>Arthropoda</taxon>
        <taxon>Hexapoda</taxon>
        <taxon>Insecta</taxon>
        <taxon>Pterygota</taxon>
        <taxon>Neoptera</taxon>
        <taxon>Endopterygota</taxon>
        <taxon>Hymenoptera</taxon>
        <taxon>Apocrita</taxon>
        <taxon>Aculeata</taxon>
        <taxon>Formicoidea</taxon>
        <taxon>Formicidae</taxon>
        <taxon>Myrmicinae</taxon>
        <taxon>Acromyrmex</taxon>
    </lineage>
</organism>
<keyword evidence="2" id="KW-1185">Reference proteome</keyword>
<reference evidence="1" key="1">
    <citation type="submission" date="2011-02" db="EMBL/GenBank/DDBJ databases">
        <title>The genome of the leaf-cutting ant Acromyrmex echinatior suggests key adaptations to social evolution and fungus farming.</title>
        <authorList>
            <person name="Nygaard S."/>
            <person name="Zhang G."/>
        </authorList>
    </citation>
    <scope>NUCLEOTIDE SEQUENCE</scope>
</reference>
<dbReference type="EMBL" id="GL888862">
    <property type="protein sequence ID" value="EGI57561.1"/>
    <property type="molecule type" value="Genomic_DNA"/>
</dbReference>
<evidence type="ECO:0000313" key="2">
    <source>
        <dbReference type="Proteomes" id="UP000007755"/>
    </source>
</evidence>
<dbReference type="InParanoid" id="F4X7N2"/>